<keyword evidence="3" id="KW-1185">Reference proteome</keyword>
<feature type="compositionally biased region" description="Low complexity" evidence="1">
    <location>
        <begin position="246"/>
        <end position="257"/>
    </location>
</feature>
<dbReference type="GO" id="GO:0030041">
    <property type="term" value="P:actin filament polymerization"/>
    <property type="evidence" value="ECO:0007669"/>
    <property type="project" value="TreeGrafter"/>
</dbReference>
<gene>
    <name evidence="2" type="ORF">SEMRO_496_G154570.1</name>
</gene>
<dbReference type="EMBL" id="CAICTM010000495">
    <property type="protein sequence ID" value="CAB9511661.1"/>
    <property type="molecule type" value="Genomic_DNA"/>
</dbReference>
<organism evidence="2 3">
    <name type="scientific">Seminavis robusta</name>
    <dbReference type="NCBI Taxonomy" id="568900"/>
    <lineage>
        <taxon>Eukaryota</taxon>
        <taxon>Sar</taxon>
        <taxon>Stramenopiles</taxon>
        <taxon>Ochrophyta</taxon>
        <taxon>Bacillariophyta</taxon>
        <taxon>Bacillariophyceae</taxon>
        <taxon>Bacillariophycidae</taxon>
        <taxon>Naviculales</taxon>
        <taxon>Naviculaceae</taxon>
        <taxon>Seminavis</taxon>
    </lineage>
</organism>
<feature type="region of interest" description="Disordered" evidence="1">
    <location>
        <begin position="1"/>
        <end position="657"/>
    </location>
</feature>
<dbReference type="GO" id="GO:0005884">
    <property type="term" value="C:actin filament"/>
    <property type="evidence" value="ECO:0007669"/>
    <property type="project" value="TreeGrafter"/>
</dbReference>
<feature type="compositionally biased region" description="Basic and acidic residues" evidence="1">
    <location>
        <begin position="17"/>
        <end position="39"/>
    </location>
</feature>
<name>A0A9N8HEY1_9STRA</name>
<feature type="compositionally biased region" description="Basic and acidic residues" evidence="1">
    <location>
        <begin position="101"/>
        <end position="118"/>
    </location>
</feature>
<accession>A0A9N8HEY1</accession>
<proteinExistence type="predicted"/>
<feature type="compositionally biased region" description="Polar residues" evidence="1">
    <location>
        <begin position="362"/>
        <end position="375"/>
    </location>
</feature>
<protein>
    <submittedName>
        <fullName evidence="2">Uncharacterized protein</fullName>
    </submittedName>
</protein>
<dbReference type="PANTHER" id="PTHR45691">
    <property type="entry name" value="PROTEIN DIAPHANOUS"/>
    <property type="match status" value="1"/>
</dbReference>
<dbReference type="AlphaFoldDB" id="A0A9N8HEY1"/>
<feature type="compositionally biased region" description="Gly residues" evidence="1">
    <location>
        <begin position="463"/>
        <end position="476"/>
    </location>
</feature>
<feature type="compositionally biased region" description="Pro residues" evidence="1">
    <location>
        <begin position="621"/>
        <end position="635"/>
    </location>
</feature>
<feature type="compositionally biased region" description="Basic and acidic residues" evidence="1">
    <location>
        <begin position="505"/>
        <end position="519"/>
    </location>
</feature>
<evidence type="ECO:0000313" key="3">
    <source>
        <dbReference type="Proteomes" id="UP001153069"/>
    </source>
</evidence>
<evidence type="ECO:0000256" key="1">
    <source>
        <dbReference type="SAM" id="MobiDB-lite"/>
    </source>
</evidence>
<feature type="compositionally biased region" description="Polar residues" evidence="1">
    <location>
        <begin position="527"/>
        <end position="538"/>
    </location>
</feature>
<feature type="compositionally biased region" description="Polar residues" evidence="1">
    <location>
        <begin position="1"/>
        <end position="16"/>
    </location>
</feature>
<feature type="compositionally biased region" description="Polar residues" evidence="1">
    <location>
        <begin position="391"/>
        <end position="408"/>
    </location>
</feature>
<dbReference type="InterPro" id="IPR051412">
    <property type="entry name" value="Formin_Homology_Diaphanous_sf"/>
</dbReference>
<reference evidence="2" key="1">
    <citation type="submission" date="2020-06" db="EMBL/GenBank/DDBJ databases">
        <authorList>
            <consortium name="Plant Systems Biology data submission"/>
        </authorList>
    </citation>
    <scope>NUCLEOTIDE SEQUENCE</scope>
    <source>
        <strain evidence="2">D6</strain>
    </source>
</reference>
<dbReference type="PANTHER" id="PTHR45691:SF1">
    <property type="entry name" value="FH2 DOMAIN-CONTAINING PROTEIN 1-RELATED"/>
    <property type="match status" value="1"/>
</dbReference>
<evidence type="ECO:0000313" key="2">
    <source>
        <dbReference type="EMBL" id="CAB9511661.1"/>
    </source>
</evidence>
<comment type="caution">
    <text evidence="2">The sequence shown here is derived from an EMBL/GenBank/DDBJ whole genome shotgun (WGS) entry which is preliminary data.</text>
</comment>
<dbReference type="Proteomes" id="UP001153069">
    <property type="component" value="Unassembled WGS sequence"/>
</dbReference>
<sequence length="754" mass="81048">MSSQSGSSPRYNLQVHSNHDDDVDIQRRLESERDGKDKPGYAPYSDSRVSRAPPAHMYRRSNSSESSEGGGGGGRDDPYMTSRGPPPERRPPARNYSNENPHGDPGRPPSRDYPDDYYRGGPPDRGGPRGPGGPRNSGPPDDYQDRGGPRGPPPPRNSNDDYPPERGPGGPRSPGPPNDYQDRGGPRGPPPPRNSNDDYPPERGPGGPRNNGPPEDYQERGGPRGPPPPRNNDDDYPERGPGGPRNNGPPDDYQQRGGPRGPPPPRNGNDDYPPERGGYRPQMPGASASPPPPQDGRGEPRRGPPPPQNSGRSSITSETLSMTEQDFLAKYGYSGGGGGNRNDRSVSGGMPGAQSVPGGGQSVTSQDTGFSSISRPQMGRMGDPRDRYVGSGQSVTSHMTESVISNPRMSRLMDEDDDPTHHTRGRGGPPRARSPVRYSPSGRDPPRRDLYERVQNYSRDNNPGGGGRSVGGGYPGERGNFPARPNSRGPPPSSYYDDGPPQYQEDPRGPPRGMDDPTPRRNMLQRVPSQSTISTSGFRSFYSDAYTMRGDQSTIQSDYRHHYDGPPPPPPRDDYGHSSPPMYGGASVGGRSMRSYGGSTWDTRGSIGSRSAGGGGGGYYAPPPRRGPPPPPPRDYSPRRGPPRGPPPPQHSQQPDRPLLEVAPGLLMHLMGTDETMKAIQRGQITVTSCVVCGMDVHCHSASEYVLCPDCRVVSPVNQLDNAVDMTPQQGGLVGLGVKTEMLITMMEAGAGQY</sequence>
<feature type="compositionally biased region" description="Polar residues" evidence="1">
    <location>
        <begin position="315"/>
        <end position="324"/>
    </location>
</feature>